<feature type="binding site" evidence="11">
    <location>
        <position position="36"/>
    </location>
    <ligand>
        <name>ATP</name>
        <dbReference type="ChEBI" id="CHEBI:30616"/>
    </ligand>
</feature>
<evidence type="ECO:0000256" key="9">
    <source>
        <dbReference type="ARBA" id="ARBA00022842"/>
    </source>
</evidence>
<evidence type="ECO:0000256" key="5">
    <source>
        <dbReference type="ARBA" id="ARBA00022723"/>
    </source>
</evidence>
<evidence type="ECO:0000256" key="8">
    <source>
        <dbReference type="ARBA" id="ARBA00022840"/>
    </source>
</evidence>
<keyword evidence="3 11" id="KW-0819">tRNA processing</keyword>
<protein>
    <recommendedName>
        <fullName evidence="11">CCA-adding enzyme</fullName>
        <ecNumber evidence="11">2.7.7.72</ecNumber>
    </recommendedName>
    <alternativeName>
        <fullName evidence="11">CCA tRNA nucleotidyltransferase</fullName>
    </alternativeName>
    <alternativeName>
        <fullName evidence="11">tRNA CCA-pyrophosphorylase</fullName>
    </alternativeName>
    <alternativeName>
        <fullName evidence="11">tRNA adenylyl-/cytidylyl- transferase</fullName>
    </alternativeName>
    <alternativeName>
        <fullName evidence="11">tRNA nucleotidyltransferase</fullName>
    </alternativeName>
    <alternativeName>
        <fullName evidence="11">tRNA-NT</fullName>
    </alternativeName>
</protein>
<feature type="domain" description="tRNA nucleotidyltransferase/poly(A) polymerase RNA and SrmB- binding" evidence="13">
    <location>
        <begin position="175"/>
        <end position="229"/>
    </location>
</feature>
<feature type="binding site" evidence="11">
    <location>
        <position position="169"/>
    </location>
    <ligand>
        <name>CTP</name>
        <dbReference type="ChEBI" id="CHEBI:37563"/>
    </ligand>
</feature>
<feature type="binding site" evidence="11">
    <location>
        <position position="48"/>
    </location>
    <ligand>
        <name>Mg(2+)</name>
        <dbReference type="ChEBI" id="CHEBI:18420"/>
    </ligand>
</feature>
<comment type="function">
    <text evidence="11">Catalyzes the addition and repair of the essential 3'-terminal CCA sequence in tRNAs without using a nucleic acid template. Adds these three nucleotides in the order of C, C, and A to the tRNA nucleotide-73, using CTP and ATP as substrates and producing inorganic pyrophosphate. tRNA 3'-terminal CCA addition is required both for tRNA processing and repair. Also involved in tRNA surveillance by mediating tandem CCA addition to generate a CCACCA at the 3' terminus of unstable tRNAs. While stable tRNAs receive only 3'-terminal CCA, unstable tRNAs are marked with CCACCA and rapidly degraded.</text>
</comment>
<keyword evidence="5 11" id="KW-0479">Metal-binding</keyword>
<dbReference type="GO" id="GO:0042245">
    <property type="term" value="P:RNA repair"/>
    <property type="evidence" value="ECO:0007669"/>
    <property type="project" value="UniProtKB-KW"/>
</dbReference>
<dbReference type="CDD" id="cd05398">
    <property type="entry name" value="NT_ClassII-CCAase"/>
    <property type="match status" value="1"/>
</dbReference>
<feature type="domain" description="CCA-adding enzyme C-terminal" evidence="14">
    <location>
        <begin position="249"/>
        <end position="408"/>
    </location>
</feature>
<feature type="binding site" evidence="11">
    <location>
        <position position="33"/>
    </location>
    <ligand>
        <name>CTP</name>
        <dbReference type="ChEBI" id="CHEBI:37563"/>
    </ligand>
</feature>
<feature type="binding site" evidence="11">
    <location>
        <position position="166"/>
    </location>
    <ligand>
        <name>CTP</name>
        <dbReference type="ChEBI" id="CHEBI:37563"/>
    </ligand>
</feature>
<gene>
    <name evidence="11" type="primary">cca</name>
    <name evidence="15" type="ORF">DIW15_05020</name>
</gene>
<dbReference type="GO" id="GO:0160016">
    <property type="term" value="F:CCACCA tRNA nucleotidyltransferase activity"/>
    <property type="evidence" value="ECO:0007669"/>
    <property type="project" value="RHEA"/>
</dbReference>
<organism evidence="15 16">
    <name type="scientific">Bavariicoccus seileri</name>
    <dbReference type="NCBI Taxonomy" id="549685"/>
    <lineage>
        <taxon>Bacteria</taxon>
        <taxon>Bacillati</taxon>
        <taxon>Bacillota</taxon>
        <taxon>Bacilli</taxon>
        <taxon>Lactobacillales</taxon>
        <taxon>Enterococcaceae</taxon>
        <taxon>Bavariicoccus</taxon>
    </lineage>
</organism>
<dbReference type="SUPFAM" id="SSF81301">
    <property type="entry name" value="Nucleotidyltransferase"/>
    <property type="match status" value="1"/>
</dbReference>
<dbReference type="Pfam" id="PF12627">
    <property type="entry name" value="PolyA_pol_RNAbd"/>
    <property type="match status" value="1"/>
</dbReference>
<dbReference type="EC" id="2.7.7.72" evidence="11"/>
<dbReference type="GO" id="GO:0004810">
    <property type="term" value="F:CCA tRNA nucleotidyltransferase activity"/>
    <property type="evidence" value="ECO:0007669"/>
    <property type="project" value="UniProtKB-UniRule"/>
</dbReference>
<dbReference type="Pfam" id="PF01743">
    <property type="entry name" value="PolyA_pol"/>
    <property type="match status" value="1"/>
</dbReference>
<evidence type="ECO:0000256" key="1">
    <source>
        <dbReference type="ARBA" id="ARBA00001946"/>
    </source>
</evidence>
<dbReference type="Gene3D" id="1.20.58.560">
    <property type="match status" value="1"/>
</dbReference>
<dbReference type="InterPro" id="IPR002646">
    <property type="entry name" value="PolA_pol_head_dom"/>
</dbReference>
<proteinExistence type="inferred from homology"/>
<dbReference type="NCBIfam" id="NF009814">
    <property type="entry name" value="PRK13299.1"/>
    <property type="match status" value="1"/>
</dbReference>
<dbReference type="GO" id="GO:0001680">
    <property type="term" value="P:tRNA 3'-terminal CCA addition"/>
    <property type="evidence" value="ECO:0007669"/>
    <property type="project" value="UniProtKB-UniRule"/>
</dbReference>
<comment type="catalytic activity">
    <reaction evidence="11">
        <text>a tRNA precursor + 2 CTP + ATP = a tRNA with a 3' CCA end + 3 diphosphate</text>
        <dbReference type="Rhea" id="RHEA:14433"/>
        <dbReference type="Rhea" id="RHEA-COMP:10465"/>
        <dbReference type="Rhea" id="RHEA-COMP:10468"/>
        <dbReference type="ChEBI" id="CHEBI:30616"/>
        <dbReference type="ChEBI" id="CHEBI:33019"/>
        <dbReference type="ChEBI" id="CHEBI:37563"/>
        <dbReference type="ChEBI" id="CHEBI:74896"/>
        <dbReference type="ChEBI" id="CHEBI:83071"/>
        <dbReference type="EC" id="2.7.7.72"/>
    </reaction>
</comment>
<keyword evidence="4 11" id="KW-0548">Nucleotidyltransferase</keyword>
<sequence>MRKIDLKASLFEKALPILNCLETAGYEAVFVGGAVRDYLLNHPIHDVDIATSAFPNEVKQLFKKTVDVGIQHGTVMVLYSGNSYEITTFRTENGYEDSRHPDSVQFVRSLVEDLKRRDFTINALAIDRKGVIFDYYNGLQDLDNSIIRAVGEADERFAEDALRLMRAIRFMAQLDFVIEPQTWKAILNHASNLAAISVERIANEWHKTVLSPFSSKGIKAFVKSGLFYYCPNYGSLEDKLGWIADNNLNFTSEASYWACLSYLCRFEISRMVQTMKAWKLSNQLISDASVILKNLRCLSQRDLNAMELFETGERLIVETESIAKQLTYSNCELPDNGVSLLSGESVSKLQKNYSQLPIKSKKELAINGKQLMEIVGLTPGPKVGELLDAVLSAVVSGKVTNETSKLIDYCINNGRLN</sequence>
<keyword evidence="6 11" id="KW-0547">Nucleotide-binding</keyword>
<dbReference type="Pfam" id="PF13735">
    <property type="entry name" value="tRNA_NucTran2_2"/>
    <property type="match status" value="1"/>
</dbReference>
<dbReference type="GO" id="GO:0000049">
    <property type="term" value="F:tRNA binding"/>
    <property type="evidence" value="ECO:0007669"/>
    <property type="project" value="UniProtKB-UniRule"/>
</dbReference>
<evidence type="ECO:0000256" key="2">
    <source>
        <dbReference type="ARBA" id="ARBA00022679"/>
    </source>
</evidence>
<dbReference type="Gene3D" id="3.30.460.10">
    <property type="entry name" value="Beta Polymerase, domain 2"/>
    <property type="match status" value="1"/>
</dbReference>
<evidence type="ECO:0000256" key="3">
    <source>
        <dbReference type="ARBA" id="ARBA00022694"/>
    </source>
</evidence>
<feature type="binding site" evidence="11">
    <location>
        <position position="160"/>
    </location>
    <ligand>
        <name>CTP</name>
        <dbReference type="ChEBI" id="CHEBI:37563"/>
    </ligand>
</feature>
<comment type="miscellaneous">
    <text evidence="11">A single active site specifically recognizes both ATP and CTP and is responsible for their addition.</text>
</comment>
<dbReference type="AlphaFoldDB" id="A0A3D4S5Q0"/>
<dbReference type="InterPro" id="IPR032828">
    <property type="entry name" value="PolyA_RNA-bd"/>
</dbReference>
<dbReference type="InterPro" id="IPR043519">
    <property type="entry name" value="NT_sf"/>
</dbReference>
<feature type="binding site" evidence="11">
    <location>
        <position position="36"/>
    </location>
    <ligand>
        <name>CTP</name>
        <dbReference type="ChEBI" id="CHEBI:37563"/>
    </ligand>
</feature>
<comment type="subunit">
    <text evidence="11">Homodimer.</text>
</comment>
<comment type="cofactor">
    <cofactor evidence="1 11">
        <name>Mg(2+)</name>
        <dbReference type="ChEBI" id="CHEBI:18420"/>
    </cofactor>
</comment>
<dbReference type="SUPFAM" id="SSF81891">
    <property type="entry name" value="Poly A polymerase C-terminal region-like"/>
    <property type="match status" value="1"/>
</dbReference>
<dbReference type="Gene3D" id="1.10.3090.10">
    <property type="entry name" value="cca-adding enzyme, domain 2"/>
    <property type="match status" value="1"/>
</dbReference>
<evidence type="ECO:0000259" key="13">
    <source>
        <dbReference type="Pfam" id="PF12627"/>
    </source>
</evidence>
<feature type="binding site" evidence="11">
    <location>
        <position position="169"/>
    </location>
    <ligand>
        <name>ATP</name>
        <dbReference type="ChEBI" id="CHEBI:30616"/>
    </ligand>
</feature>
<dbReference type="InterPro" id="IPR023068">
    <property type="entry name" value="CCA-adding_enz_firmicutes"/>
</dbReference>
<keyword evidence="7 11" id="KW-0692">RNA repair</keyword>
<evidence type="ECO:0000256" key="10">
    <source>
        <dbReference type="ARBA" id="ARBA00022884"/>
    </source>
</evidence>
<comment type="similarity">
    <text evidence="11">Belongs to the tRNA nucleotidyltransferase/poly(A) polymerase family. Bacterial CCA-adding enzyme type 3 subfamily.</text>
</comment>
<dbReference type="GO" id="GO:0000287">
    <property type="term" value="F:magnesium ion binding"/>
    <property type="evidence" value="ECO:0007669"/>
    <property type="project" value="UniProtKB-UniRule"/>
</dbReference>
<evidence type="ECO:0000256" key="6">
    <source>
        <dbReference type="ARBA" id="ARBA00022741"/>
    </source>
</evidence>
<keyword evidence="10 11" id="KW-0694">RNA-binding</keyword>
<dbReference type="GO" id="GO:0005524">
    <property type="term" value="F:ATP binding"/>
    <property type="evidence" value="ECO:0007669"/>
    <property type="project" value="UniProtKB-UniRule"/>
</dbReference>
<comment type="catalytic activity">
    <reaction evidence="11">
        <text>a tRNA with a 3' CCA end + 2 CTP + ATP = a tRNA with a 3' CCACCA end + 3 diphosphate</text>
        <dbReference type="Rhea" id="RHEA:76235"/>
        <dbReference type="Rhea" id="RHEA-COMP:10468"/>
        <dbReference type="Rhea" id="RHEA-COMP:18655"/>
        <dbReference type="ChEBI" id="CHEBI:30616"/>
        <dbReference type="ChEBI" id="CHEBI:33019"/>
        <dbReference type="ChEBI" id="CHEBI:37563"/>
        <dbReference type="ChEBI" id="CHEBI:83071"/>
        <dbReference type="ChEBI" id="CHEBI:195187"/>
    </reaction>
</comment>
<evidence type="ECO:0000259" key="12">
    <source>
        <dbReference type="Pfam" id="PF01743"/>
    </source>
</evidence>
<feature type="binding site" evidence="11">
    <location>
        <position position="46"/>
    </location>
    <ligand>
        <name>Mg(2+)</name>
        <dbReference type="ChEBI" id="CHEBI:18420"/>
    </ligand>
</feature>
<dbReference type="STRING" id="1121105.GCA_000421665_00604"/>
<feature type="binding site" evidence="11">
    <location>
        <position position="117"/>
    </location>
    <ligand>
        <name>ATP</name>
        <dbReference type="ChEBI" id="CHEBI:30616"/>
    </ligand>
</feature>
<dbReference type="PANTHER" id="PTHR46173">
    <property type="entry name" value="CCA TRNA NUCLEOTIDYLTRANSFERASE 1, MITOCHONDRIAL"/>
    <property type="match status" value="1"/>
</dbReference>
<feature type="domain" description="Poly A polymerase head" evidence="12">
    <location>
        <begin position="30"/>
        <end position="148"/>
    </location>
</feature>
<dbReference type="EMBL" id="DQHO01000031">
    <property type="protein sequence ID" value="HCS94050.1"/>
    <property type="molecule type" value="Genomic_DNA"/>
</dbReference>
<dbReference type="Gene3D" id="1.10.246.80">
    <property type="match status" value="1"/>
</dbReference>
<keyword evidence="8 11" id="KW-0067">ATP-binding</keyword>
<evidence type="ECO:0000313" key="15">
    <source>
        <dbReference type="EMBL" id="HCS94050.1"/>
    </source>
</evidence>
<feature type="binding site" evidence="11">
    <location>
        <position position="166"/>
    </location>
    <ligand>
        <name>ATP</name>
        <dbReference type="ChEBI" id="CHEBI:30616"/>
    </ligand>
</feature>
<feature type="binding site" evidence="11">
    <location>
        <position position="117"/>
    </location>
    <ligand>
        <name>CTP</name>
        <dbReference type="ChEBI" id="CHEBI:37563"/>
    </ligand>
</feature>
<feature type="binding site" evidence="11">
    <location>
        <position position="160"/>
    </location>
    <ligand>
        <name>ATP</name>
        <dbReference type="ChEBI" id="CHEBI:30616"/>
    </ligand>
</feature>
<evidence type="ECO:0000256" key="4">
    <source>
        <dbReference type="ARBA" id="ARBA00022695"/>
    </source>
</evidence>
<evidence type="ECO:0000259" key="14">
    <source>
        <dbReference type="Pfam" id="PF13735"/>
    </source>
</evidence>
<feature type="binding site" evidence="11">
    <location>
        <position position="163"/>
    </location>
    <ligand>
        <name>ATP</name>
        <dbReference type="ChEBI" id="CHEBI:30616"/>
    </ligand>
</feature>
<feature type="binding site" evidence="11">
    <location>
        <position position="33"/>
    </location>
    <ligand>
        <name>ATP</name>
        <dbReference type="ChEBI" id="CHEBI:30616"/>
    </ligand>
</feature>
<evidence type="ECO:0000256" key="11">
    <source>
        <dbReference type="HAMAP-Rule" id="MF_01263"/>
    </source>
</evidence>
<feature type="binding site" evidence="11">
    <location>
        <position position="163"/>
    </location>
    <ligand>
        <name>CTP</name>
        <dbReference type="ChEBI" id="CHEBI:37563"/>
    </ligand>
</feature>
<accession>A0A3D4S5Q0</accession>
<comment type="caution">
    <text evidence="15">The sequence shown here is derived from an EMBL/GenBank/DDBJ whole genome shotgun (WGS) entry which is preliminary data.</text>
</comment>
<dbReference type="InterPro" id="IPR050264">
    <property type="entry name" value="Bact_CCA-adding_enz_type3_sf"/>
</dbReference>
<evidence type="ECO:0000256" key="7">
    <source>
        <dbReference type="ARBA" id="ARBA00022800"/>
    </source>
</evidence>
<dbReference type="InterPro" id="IPR032810">
    <property type="entry name" value="CCA-adding_enz_C"/>
</dbReference>
<name>A0A3D4S5Q0_9ENTE</name>
<keyword evidence="2 11" id="KW-0808">Transferase</keyword>
<evidence type="ECO:0000313" key="16">
    <source>
        <dbReference type="Proteomes" id="UP000262195"/>
    </source>
</evidence>
<dbReference type="HAMAP" id="MF_01263">
    <property type="entry name" value="CCA_bact_type3"/>
    <property type="match status" value="1"/>
</dbReference>
<dbReference type="Proteomes" id="UP000262195">
    <property type="component" value="Unassembled WGS sequence"/>
</dbReference>
<keyword evidence="9 11" id="KW-0460">Magnesium</keyword>
<dbReference type="PANTHER" id="PTHR46173:SF1">
    <property type="entry name" value="CCA TRNA NUCLEOTIDYLTRANSFERASE 1, MITOCHONDRIAL"/>
    <property type="match status" value="1"/>
</dbReference>
<reference evidence="15 16" key="1">
    <citation type="journal article" date="2018" name="Nat. Biotechnol.">
        <title>A standardized bacterial taxonomy based on genome phylogeny substantially revises the tree of life.</title>
        <authorList>
            <person name="Parks D.H."/>
            <person name="Chuvochina M."/>
            <person name="Waite D.W."/>
            <person name="Rinke C."/>
            <person name="Skarshewski A."/>
            <person name="Chaumeil P.A."/>
            <person name="Hugenholtz P."/>
        </authorList>
    </citation>
    <scope>NUCLEOTIDE SEQUENCE [LARGE SCALE GENOMIC DNA]</scope>
    <source>
        <strain evidence="15">UBA11306</strain>
    </source>
</reference>